<comment type="caution">
    <text evidence="13">The sequence shown here is derived from an EMBL/GenBank/DDBJ whole genome shotgun (WGS) entry which is preliminary data.</text>
</comment>
<dbReference type="Pfam" id="PF00364">
    <property type="entry name" value="Biotin_lipoyl"/>
    <property type="match status" value="2"/>
</dbReference>
<dbReference type="Gene3D" id="3.30.559.10">
    <property type="entry name" value="Chloramphenicol acetyltransferase-like domain"/>
    <property type="match status" value="1"/>
</dbReference>
<dbReference type="InterPro" id="IPR036625">
    <property type="entry name" value="E3-bd_dom_sf"/>
</dbReference>
<name>A0A0B0HAH8_SOVGS</name>
<keyword evidence="14" id="KW-1185">Reference proteome</keyword>
<dbReference type="InterPro" id="IPR011053">
    <property type="entry name" value="Single_hybrid_motif"/>
</dbReference>
<dbReference type="InterPro" id="IPR023213">
    <property type="entry name" value="CAT-like_dom_sf"/>
</dbReference>
<dbReference type="GO" id="GO:0006086">
    <property type="term" value="P:pyruvate decarboxylation to acetyl-CoA"/>
    <property type="evidence" value="ECO:0007669"/>
    <property type="project" value="UniProtKB-UniRule"/>
</dbReference>
<reference evidence="13 14" key="1">
    <citation type="journal article" date="2014" name="BMC Genomics">
        <title>The genome of the intracellular bacterium of the coastal bivalve, Solemya velum: a blueprint for thriving in and out of symbiosis.</title>
        <authorList>
            <person name="Dmytrenko O."/>
            <person name="Russell S.L."/>
            <person name="Loo W.T."/>
            <person name="Fontanez K.M."/>
            <person name="Liao L."/>
            <person name="Roeselers G."/>
            <person name="Sharma R."/>
            <person name="Stewart F.J."/>
            <person name="Newton I.L."/>
            <person name="Woyke T."/>
            <person name="Wu D."/>
            <person name="Lang J.M."/>
            <person name="Eisen J.A."/>
            <person name="Cavanaugh C.M."/>
        </authorList>
    </citation>
    <scope>NUCLEOTIDE SEQUENCE [LARGE SCALE GENOMIC DNA]</scope>
    <source>
        <strain evidence="13 14">WH</strain>
    </source>
</reference>
<gene>
    <name evidence="13" type="primary">pdh2</name>
    <name evidence="13" type="ORF">JV46_14520</name>
</gene>
<comment type="function">
    <text evidence="7">The pyruvate dehydrogenase complex catalyzes the overall conversion of pyruvate to acetyl-CoA and CO(2). It contains multiple copies of three enzymatic components: pyruvate dehydrogenase (E1), dihydrolipoamide acetyltransferase (E2) and lipoamide dehydrogenase (E3).</text>
</comment>
<keyword evidence="4" id="KW-0677">Repeat</keyword>
<dbReference type="Pfam" id="PF00198">
    <property type="entry name" value="2-oxoacid_dh"/>
    <property type="match status" value="1"/>
</dbReference>
<evidence type="ECO:0000256" key="2">
    <source>
        <dbReference type="ARBA" id="ARBA00011484"/>
    </source>
</evidence>
<dbReference type="STRING" id="2340.JV46_14520"/>
<organism evidence="13 14">
    <name type="scientific">Solemya velum gill symbiont</name>
    <dbReference type="NCBI Taxonomy" id="2340"/>
    <lineage>
        <taxon>Bacteria</taxon>
        <taxon>Pseudomonadati</taxon>
        <taxon>Pseudomonadota</taxon>
        <taxon>Gammaproteobacteria</taxon>
        <taxon>sulfur-oxidizing symbionts</taxon>
    </lineage>
</organism>
<comment type="cofactor">
    <cofactor evidence="9">
        <name>(R)-lipoate</name>
        <dbReference type="ChEBI" id="CHEBI:83088"/>
    </cofactor>
    <text evidence="9">Binds 2 lipoyl cofactors covalently.</text>
</comment>
<dbReference type="InterPro" id="IPR050743">
    <property type="entry name" value="2-oxoacid_DH_E2_comp"/>
</dbReference>
<feature type="compositionally biased region" description="Low complexity" evidence="10">
    <location>
        <begin position="200"/>
        <end position="216"/>
    </location>
</feature>
<comment type="catalytic activity">
    <reaction evidence="8 9">
        <text>N(6)-[(R)-dihydrolipoyl]-L-lysyl-[protein] + acetyl-CoA = N(6)-[(R)-S(8)-acetyldihydrolipoyl]-L-lysyl-[protein] + CoA</text>
        <dbReference type="Rhea" id="RHEA:17017"/>
        <dbReference type="Rhea" id="RHEA-COMP:10475"/>
        <dbReference type="Rhea" id="RHEA-COMP:10478"/>
        <dbReference type="ChEBI" id="CHEBI:57287"/>
        <dbReference type="ChEBI" id="CHEBI:57288"/>
        <dbReference type="ChEBI" id="CHEBI:83100"/>
        <dbReference type="ChEBI" id="CHEBI:83111"/>
        <dbReference type="EC" id="2.3.1.12"/>
    </reaction>
</comment>
<dbReference type="PROSITE" id="PS51826">
    <property type="entry name" value="PSBD"/>
    <property type="match status" value="1"/>
</dbReference>
<keyword evidence="5 9" id="KW-0450">Lipoyl</keyword>
<dbReference type="Gene3D" id="4.10.320.10">
    <property type="entry name" value="E3-binding domain"/>
    <property type="match status" value="1"/>
</dbReference>
<dbReference type="CDD" id="cd06849">
    <property type="entry name" value="lipoyl_domain"/>
    <property type="match status" value="2"/>
</dbReference>
<evidence type="ECO:0000256" key="4">
    <source>
        <dbReference type="ARBA" id="ARBA00022737"/>
    </source>
</evidence>
<evidence type="ECO:0000256" key="7">
    <source>
        <dbReference type="ARBA" id="ARBA00025211"/>
    </source>
</evidence>
<feature type="domain" description="Lipoyl-binding" evidence="11">
    <location>
        <begin position="117"/>
        <end position="191"/>
    </location>
</feature>
<comment type="similarity">
    <text evidence="1 9">Belongs to the 2-oxoacid dehydrogenase family.</text>
</comment>
<dbReference type="Gene3D" id="2.40.50.100">
    <property type="match status" value="2"/>
</dbReference>
<dbReference type="SUPFAM" id="SSF47005">
    <property type="entry name" value="Peripheral subunit-binding domain of 2-oxo acid dehydrogenase complex"/>
    <property type="match status" value="1"/>
</dbReference>
<evidence type="ECO:0000256" key="3">
    <source>
        <dbReference type="ARBA" id="ARBA00022679"/>
    </source>
</evidence>
<dbReference type="InterPro" id="IPR004167">
    <property type="entry name" value="PSBD"/>
</dbReference>
<evidence type="ECO:0000256" key="6">
    <source>
        <dbReference type="ARBA" id="ARBA00023315"/>
    </source>
</evidence>
<dbReference type="eggNOG" id="COG0508">
    <property type="taxonomic scope" value="Bacteria"/>
</dbReference>
<dbReference type="GO" id="GO:0004742">
    <property type="term" value="F:dihydrolipoyllysine-residue acetyltransferase activity"/>
    <property type="evidence" value="ECO:0007669"/>
    <property type="project" value="UniProtKB-UniRule"/>
</dbReference>
<dbReference type="EMBL" id="JRAA01000001">
    <property type="protein sequence ID" value="KHF26100.1"/>
    <property type="molecule type" value="Genomic_DNA"/>
</dbReference>
<dbReference type="InterPro" id="IPR001078">
    <property type="entry name" value="2-oxoacid_DH_actylTfrase"/>
</dbReference>
<dbReference type="FunFam" id="3.30.559.10:FF:000004">
    <property type="entry name" value="Acetyltransferase component of pyruvate dehydrogenase complex"/>
    <property type="match status" value="1"/>
</dbReference>
<dbReference type="PANTHER" id="PTHR43178">
    <property type="entry name" value="DIHYDROLIPOAMIDE ACETYLTRANSFERASE COMPONENT OF PYRUVATE DEHYDROGENASE COMPLEX"/>
    <property type="match status" value="1"/>
</dbReference>
<dbReference type="PANTHER" id="PTHR43178:SF2">
    <property type="entry name" value="DIHYDROLIPOYLLYSINE-RESIDUE ACETYLTRANSFERASE COMPONENT OF PYRUVATE DEHYDROGENASE COMPLEX"/>
    <property type="match status" value="1"/>
</dbReference>
<dbReference type="SUPFAM" id="SSF51230">
    <property type="entry name" value="Single hybrid motif"/>
    <property type="match status" value="2"/>
</dbReference>
<dbReference type="InterPro" id="IPR006256">
    <property type="entry name" value="AcTrfase_Pyrv_DH_cplx"/>
</dbReference>
<dbReference type="GO" id="GO:0045254">
    <property type="term" value="C:pyruvate dehydrogenase complex"/>
    <property type="evidence" value="ECO:0007669"/>
    <property type="project" value="UniProtKB-UniRule"/>
</dbReference>
<dbReference type="PROSITE" id="PS00189">
    <property type="entry name" value="LIPOYL"/>
    <property type="match status" value="2"/>
</dbReference>
<protein>
    <recommendedName>
        <fullName evidence="9">Acetyltransferase component of pyruvate dehydrogenase complex</fullName>
        <ecNumber evidence="9">2.3.1.12</ecNumber>
    </recommendedName>
</protein>
<sequence length="540" mass="57235">MTTEILVPDIGDFADVEIIEVLVSPGDTVDAEDSLITVESDKASMEIPTPSAGEIVSVAVSVGDRVSEGSLLVTLEESGDTSASVEEEIVEARESDEAFAVADAVENAPAVTESPQAVELNVPDIGDFNDVEVIEVLVSTGDTVEKEQSLITLESDKASMEIPSTHAGTIESVAVSVGDRVSEGDVFAMMTATGAAAPAASKPASVPAPQAAASEPLAPGDTQMKPSPVEPAPPERITGGKAHASPAIRQFARELGVDVSKVVGTGLKGRITKEDVQNHIKRVIAEHDSDKAKGGFGLPEAPDIDFSKWGEIEEVELGRIKKLSGAHLHRAWLTIPHVTQFDDADITELEAFRKESKARAEQAGIKLTFMPFLLKACATALKTMPEFNASLTPDGERLILKKYVNIGIAVDTPNGLVVPVVKNVDKKGIFEIGAELMEISANAREGKLKPSDMQGGCFSISSLGGIGGTQFAPIVNSPEVAILGVSKAEMKPVWDGSEFQPRLIMPFSLSYDHRVIDGAQGVRFTTYLGDLLDDIRHLLL</sequence>
<dbReference type="AlphaFoldDB" id="A0A0B0HAH8"/>
<keyword evidence="6 9" id="KW-0012">Acyltransferase</keyword>
<accession>A0A0B0HAH8</accession>
<dbReference type="PROSITE" id="PS50968">
    <property type="entry name" value="BIOTINYL_LIPOYL"/>
    <property type="match status" value="2"/>
</dbReference>
<dbReference type="InterPro" id="IPR000089">
    <property type="entry name" value="Biotin_lipoyl"/>
</dbReference>
<dbReference type="Proteomes" id="UP000030856">
    <property type="component" value="Unassembled WGS sequence"/>
</dbReference>
<evidence type="ECO:0000256" key="9">
    <source>
        <dbReference type="RuleBase" id="RU361137"/>
    </source>
</evidence>
<feature type="region of interest" description="Disordered" evidence="10">
    <location>
        <begin position="200"/>
        <end position="244"/>
    </location>
</feature>
<dbReference type="RefSeq" id="WP_179116338.1">
    <property type="nucleotide sequence ID" value="NZ_JRAA01000001.1"/>
</dbReference>
<dbReference type="FunFam" id="2.40.50.100:FF:000009">
    <property type="entry name" value="Acetyltransferase component of pyruvate dehydrogenase complex"/>
    <property type="match status" value="2"/>
</dbReference>
<dbReference type="NCBIfam" id="TIGR01348">
    <property type="entry name" value="PDHac_trf_long"/>
    <property type="match status" value="1"/>
</dbReference>
<proteinExistence type="inferred from homology"/>
<evidence type="ECO:0000313" key="13">
    <source>
        <dbReference type="EMBL" id="KHF26100.1"/>
    </source>
</evidence>
<dbReference type="SUPFAM" id="SSF52777">
    <property type="entry name" value="CoA-dependent acyltransferases"/>
    <property type="match status" value="1"/>
</dbReference>
<evidence type="ECO:0000256" key="5">
    <source>
        <dbReference type="ARBA" id="ARBA00022823"/>
    </source>
</evidence>
<feature type="domain" description="Lipoyl-binding" evidence="11">
    <location>
        <begin position="2"/>
        <end position="76"/>
    </location>
</feature>
<dbReference type="InterPro" id="IPR003016">
    <property type="entry name" value="2-oxoA_DH_lipoyl-BS"/>
</dbReference>
<dbReference type="GO" id="GO:0031405">
    <property type="term" value="F:lipoic acid binding"/>
    <property type="evidence" value="ECO:0007669"/>
    <property type="project" value="TreeGrafter"/>
</dbReference>
<dbReference type="GO" id="GO:0005737">
    <property type="term" value="C:cytoplasm"/>
    <property type="evidence" value="ECO:0007669"/>
    <property type="project" value="TreeGrafter"/>
</dbReference>
<feature type="domain" description="Peripheral subunit-binding (PSBD)" evidence="12">
    <location>
        <begin position="243"/>
        <end position="280"/>
    </location>
</feature>
<dbReference type="Pfam" id="PF02817">
    <property type="entry name" value="E3_binding"/>
    <property type="match status" value="1"/>
</dbReference>
<evidence type="ECO:0000256" key="1">
    <source>
        <dbReference type="ARBA" id="ARBA00007317"/>
    </source>
</evidence>
<evidence type="ECO:0000259" key="12">
    <source>
        <dbReference type="PROSITE" id="PS51826"/>
    </source>
</evidence>
<evidence type="ECO:0000256" key="10">
    <source>
        <dbReference type="SAM" id="MobiDB-lite"/>
    </source>
</evidence>
<dbReference type="PATRIC" id="fig|2340.3.peg.610"/>
<comment type="subunit">
    <text evidence="2 9">Forms a 24-polypeptide structural core with octahedral symmetry.</text>
</comment>
<evidence type="ECO:0000313" key="14">
    <source>
        <dbReference type="Proteomes" id="UP000030856"/>
    </source>
</evidence>
<dbReference type="EC" id="2.3.1.12" evidence="9"/>
<keyword evidence="13" id="KW-0670">Pyruvate</keyword>
<evidence type="ECO:0000256" key="8">
    <source>
        <dbReference type="ARBA" id="ARBA00048370"/>
    </source>
</evidence>
<keyword evidence="3 9" id="KW-0808">Transferase</keyword>
<evidence type="ECO:0000259" key="11">
    <source>
        <dbReference type="PROSITE" id="PS50968"/>
    </source>
</evidence>